<keyword evidence="3 11" id="KW-0853">WD repeat</keyword>
<dbReference type="InterPro" id="IPR014721">
    <property type="entry name" value="Ribsml_uS5_D2-typ_fold_subgr"/>
</dbReference>
<reference evidence="13 14" key="1">
    <citation type="submission" date="2016-10" db="EMBL/GenBank/DDBJ databases">
        <title>The genome of Paramicrosporidium saccamoebae is the missing link in understanding Cryptomycota and Microsporidia evolution.</title>
        <authorList>
            <person name="Quandt C.A."/>
            <person name="Beaudet D."/>
            <person name="Corsaro D."/>
            <person name="Michel R."/>
            <person name="Corradi N."/>
            <person name="James T."/>
        </authorList>
    </citation>
    <scope>NUCLEOTIDE SEQUENCE [LARGE SCALE GENOMIC DNA]</scope>
    <source>
        <strain evidence="13 14">KSL3</strain>
    </source>
</reference>
<dbReference type="AlphaFoldDB" id="A0A2H9TH50"/>
<dbReference type="SUPFAM" id="SSF48690">
    <property type="entry name" value="Epsilon subunit of mitochondrial F1F0-ATP synthase"/>
    <property type="match status" value="1"/>
</dbReference>
<dbReference type="Gene3D" id="3.30.230.10">
    <property type="match status" value="1"/>
</dbReference>
<dbReference type="GO" id="GO:0043022">
    <property type="term" value="F:ribosome binding"/>
    <property type="evidence" value="ECO:0007669"/>
    <property type="project" value="InterPro"/>
</dbReference>
<dbReference type="CDD" id="cd00200">
    <property type="entry name" value="WD40"/>
    <property type="match status" value="1"/>
</dbReference>
<dbReference type="GO" id="GO:0045259">
    <property type="term" value="C:proton-transporting ATP synthase complex"/>
    <property type="evidence" value="ECO:0007669"/>
    <property type="project" value="InterPro"/>
</dbReference>
<dbReference type="InterPro" id="IPR036322">
    <property type="entry name" value="WD40_repeat_dom_sf"/>
</dbReference>
<feature type="domain" description="GHMP kinase N-terminal" evidence="12">
    <location>
        <begin position="85"/>
        <end position="157"/>
    </location>
</feature>
<evidence type="ECO:0000256" key="9">
    <source>
        <dbReference type="ARBA" id="ARBA00022980"/>
    </source>
</evidence>
<comment type="similarity">
    <text evidence="1">Belongs to the WD repeat G protein beta family. Ribosomal protein RACK1 subfamily.</text>
</comment>
<evidence type="ECO:0000256" key="8">
    <source>
        <dbReference type="ARBA" id="ARBA00022840"/>
    </source>
</evidence>
<sequence length="607" mass="65812">MSGVGETINITPFVISVPASSANIGPGFDCLGLAISLKLVLKCQLFPEPGGIILRDVYGTLPQRIPLNHENPIIKIAEKYTQLHKKPLLQPGQSLNIDVENDIPIGKGLGSSAAAAVAGIALGAKLIGISLSKDALLKYASIIDGHYDNTAPALFGGFNIIVSDGPEVPSRISFPWPDELGLLMWIPECELSTQSARSILPHSTVVIHFCTLTTRYVQYLEMCSRLVRHALKEPHRTAAIKRGEMGLKSAKWSEGKQGEVSTINDPLPGHPLEAVMDSSATNVQVVLCATLEGHKDAVTSIAAPADATKNFIVSASRDKSAIVWDLPANRENYGIAKKSLRGHNHFVSDVSLSHDGRFALTCSWDKTMRLWNLATGKTEATFIGHTNDVMSAAFSPDNRLIVSGSRDKTIKVWNTRGDLRGDFAVTGPGRTNLGHTEWVSAVRFSPDTEHPLVVSCGWDKMVKVWDLKTEYPTLSVNHIGHAGYVNTVGVSPDGTLCASGGKDGTVMLWDLNDPKHLYSLEAGDIIHTLIFSPNRYWLCAATETSIKIWDLLSKTIVDDLRPEFPVVKSGKTPHCVSLAWSADGSTLFSGYTDGKIRVWQVTSRTPA</sequence>
<dbReference type="Pfam" id="PF00288">
    <property type="entry name" value="GHMP_kinases_N"/>
    <property type="match status" value="1"/>
</dbReference>
<dbReference type="InterPro" id="IPR036742">
    <property type="entry name" value="ATP_synth_F1_esu_sf_mt"/>
</dbReference>
<dbReference type="InterPro" id="IPR020472">
    <property type="entry name" value="WD40_PAC1"/>
</dbReference>
<dbReference type="PROSITE" id="PS50294">
    <property type="entry name" value="WD_REPEATS_REGION"/>
    <property type="match status" value="6"/>
</dbReference>
<dbReference type="GO" id="GO:0046933">
    <property type="term" value="F:proton-transporting ATP synthase activity, rotational mechanism"/>
    <property type="evidence" value="ECO:0007669"/>
    <property type="project" value="InterPro"/>
</dbReference>
<evidence type="ECO:0000256" key="3">
    <source>
        <dbReference type="ARBA" id="ARBA00022574"/>
    </source>
</evidence>
<dbReference type="InterPro" id="IPR006721">
    <property type="entry name" value="ATP_synth_F1_esu_mt"/>
</dbReference>
<dbReference type="GO" id="GO:0045182">
    <property type="term" value="F:translation regulator activity"/>
    <property type="evidence" value="ECO:0007669"/>
    <property type="project" value="InterPro"/>
</dbReference>
<feature type="repeat" description="WD" evidence="11">
    <location>
        <begin position="291"/>
        <end position="334"/>
    </location>
</feature>
<dbReference type="GO" id="GO:0016301">
    <property type="term" value="F:kinase activity"/>
    <property type="evidence" value="ECO:0007669"/>
    <property type="project" value="UniProtKB-KW"/>
</dbReference>
<dbReference type="InterPro" id="IPR020568">
    <property type="entry name" value="Ribosomal_Su5_D2-typ_SF"/>
</dbReference>
<evidence type="ECO:0000256" key="10">
    <source>
        <dbReference type="ARBA" id="ARBA00023274"/>
    </source>
</evidence>
<dbReference type="GO" id="GO:1990904">
    <property type="term" value="C:ribonucleoprotein complex"/>
    <property type="evidence" value="ECO:0007669"/>
    <property type="project" value="UniProtKB-KW"/>
</dbReference>
<dbReference type="SUPFAM" id="SSF54211">
    <property type="entry name" value="Ribosomal protein S5 domain 2-like"/>
    <property type="match status" value="1"/>
</dbReference>
<feature type="repeat" description="WD" evidence="11">
    <location>
        <begin position="382"/>
        <end position="416"/>
    </location>
</feature>
<dbReference type="SUPFAM" id="SSF50978">
    <property type="entry name" value="WD40 repeat-like"/>
    <property type="match status" value="1"/>
</dbReference>
<proteinExistence type="inferred from homology"/>
<feature type="repeat" description="WD" evidence="11">
    <location>
        <begin position="478"/>
        <end position="519"/>
    </location>
</feature>
<dbReference type="InterPro" id="IPR019775">
    <property type="entry name" value="WD40_repeat_CS"/>
</dbReference>
<dbReference type="InterPro" id="IPR006203">
    <property type="entry name" value="GHMP_knse_ATP-bd_CS"/>
</dbReference>
<dbReference type="PROSITE" id="PS50082">
    <property type="entry name" value="WD_REPEATS_2"/>
    <property type="match status" value="6"/>
</dbReference>
<keyword evidence="10" id="KW-0687">Ribonucleoprotein</keyword>
<dbReference type="PRINTS" id="PR00320">
    <property type="entry name" value="GPROTEINBRPT"/>
</dbReference>
<comment type="caution">
    <text evidence="13">The sequence shown here is derived from an EMBL/GenBank/DDBJ whole genome shotgun (WGS) entry which is preliminary data.</text>
</comment>
<dbReference type="FunFam" id="2.130.10.10:FF:000018">
    <property type="entry name" value="Receptor for activated C kinase 1"/>
    <property type="match status" value="1"/>
</dbReference>
<keyword evidence="14" id="KW-1185">Reference proteome</keyword>
<gene>
    <name evidence="13" type="ORF">PSACC_03226</name>
</gene>
<dbReference type="EMBL" id="MTSL01000200">
    <property type="protein sequence ID" value="PJF16950.1"/>
    <property type="molecule type" value="Genomic_DNA"/>
</dbReference>
<evidence type="ECO:0000256" key="4">
    <source>
        <dbReference type="ARBA" id="ARBA00022679"/>
    </source>
</evidence>
<dbReference type="GO" id="GO:0005524">
    <property type="term" value="F:ATP binding"/>
    <property type="evidence" value="ECO:0007669"/>
    <property type="project" value="UniProtKB-KW"/>
</dbReference>
<evidence type="ECO:0000256" key="11">
    <source>
        <dbReference type="PROSITE-ProRule" id="PRU00221"/>
    </source>
</evidence>
<keyword evidence="8" id="KW-0067">ATP-binding</keyword>
<organism evidence="13 14">
    <name type="scientific">Paramicrosporidium saccamoebae</name>
    <dbReference type="NCBI Taxonomy" id="1246581"/>
    <lineage>
        <taxon>Eukaryota</taxon>
        <taxon>Fungi</taxon>
        <taxon>Fungi incertae sedis</taxon>
        <taxon>Cryptomycota</taxon>
        <taxon>Cryptomycota incertae sedis</taxon>
        <taxon>Paramicrosporidium</taxon>
    </lineage>
</organism>
<keyword evidence="13" id="KW-0675">Receptor</keyword>
<evidence type="ECO:0000256" key="7">
    <source>
        <dbReference type="ARBA" id="ARBA00022777"/>
    </source>
</evidence>
<evidence type="ECO:0000256" key="2">
    <source>
        <dbReference type="ARBA" id="ARBA00009502"/>
    </source>
</evidence>
<feature type="repeat" description="WD" evidence="11">
    <location>
        <begin position="432"/>
        <end position="475"/>
    </location>
</feature>
<evidence type="ECO:0000256" key="1">
    <source>
        <dbReference type="ARBA" id="ARBA00007253"/>
    </source>
</evidence>
<dbReference type="SMART" id="SM00320">
    <property type="entry name" value="WD40"/>
    <property type="match status" value="7"/>
</dbReference>
<dbReference type="Pfam" id="PF00400">
    <property type="entry name" value="WD40"/>
    <property type="match status" value="7"/>
</dbReference>
<dbReference type="GO" id="GO:0005743">
    <property type="term" value="C:mitochondrial inner membrane"/>
    <property type="evidence" value="ECO:0007669"/>
    <property type="project" value="InterPro"/>
</dbReference>
<dbReference type="PROSITE" id="PS00627">
    <property type="entry name" value="GHMP_KINASES_ATP"/>
    <property type="match status" value="1"/>
</dbReference>
<evidence type="ECO:0000256" key="6">
    <source>
        <dbReference type="ARBA" id="ARBA00022741"/>
    </source>
</evidence>
<keyword evidence="4" id="KW-0808">Transferase</keyword>
<keyword evidence="6" id="KW-0547">Nucleotide-binding</keyword>
<comment type="similarity">
    <text evidence="2">Belongs to the eukaryotic ATPase epsilon family.</text>
</comment>
<dbReference type="Pfam" id="PF04627">
    <property type="entry name" value="ATP-synt_Eps"/>
    <property type="match status" value="1"/>
</dbReference>
<protein>
    <submittedName>
        <fullName evidence="13">Receptor of activated protein kinase C 1</fullName>
    </submittedName>
</protein>
<evidence type="ECO:0000256" key="5">
    <source>
        <dbReference type="ARBA" id="ARBA00022737"/>
    </source>
</evidence>
<evidence type="ECO:0000313" key="13">
    <source>
        <dbReference type="EMBL" id="PJF16950.1"/>
    </source>
</evidence>
<dbReference type="GO" id="GO:0005840">
    <property type="term" value="C:ribosome"/>
    <property type="evidence" value="ECO:0007669"/>
    <property type="project" value="UniProtKB-KW"/>
</dbReference>
<dbReference type="PRINTS" id="PR00958">
    <property type="entry name" value="HOMSERKINASE"/>
</dbReference>
<dbReference type="Gene3D" id="1.10.1620.20">
    <property type="entry name" value="ATP synthase, F1 complex, epsilon subunit superfamily, mitochondrial"/>
    <property type="match status" value="1"/>
</dbReference>
<dbReference type="Proteomes" id="UP000240830">
    <property type="component" value="Unassembled WGS sequence"/>
</dbReference>
<dbReference type="InterPro" id="IPR006204">
    <property type="entry name" value="GHMP_kinase_N_dom"/>
</dbReference>
<evidence type="ECO:0000259" key="12">
    <source>
        <dbReference type="Pfam" id="PF00288"/>
    </source>
</evidence>
<accession>A0A2H9TH50</accession>
<evidence type="ECO:0000313" key="14">
    <source>
        <dbReference type="Proteomes" id="UP000240830"/>
    </source>
</evidence>
<dbReference type="InterPro" id="IPR001680">
    <property type="entry name" value="WD40_rpt"/>
</dbReference>
<dbReference type="InterPro" id="IPR045223">
    <property type="entry name" value="RACK1-like"/>
</dbReference>
<name>A0A2H9TH50_9FUNG</name>
<dbReference type="OrthoDB" id="7875889at2759"/>
<dbReference type="PANTHER" id="PTHR19868">
    <property type="entry name" value="RECEPTOR FOR ACTIVATED PROTEIN KINASE C RACK1"/>
    <property type="match status" value="1"/>
</dbReference>
<dbReference type="Gene3D" id="2.130.10.10">
    <property type="entry name" value="YVTN repeat-like/Quinoprotein amine dehydrogenase"/>
    <property type="match status" value="1"/>
</dbReference>
<feature type="repeat" description="WD" evidence="11">
    <location>
        <begin position="568"/>
        <end position="607"/>
    </location>
</feature>
<dbReference type="PROSITE" id="PS00678">
    <property type="entry name" value="WD_REPEATS_1"/>
    <property type="match status" value="5"/>
</dbReference>
<keyword evidence="7 13" id="KW-0418">Kinase</keyword>
<keyword evidence="5" id="KW-0677">Repeat</keyword>
<dbReference type="STRING" id="1246581.A0A2H9TH50"/>
<keyword evidence="9" id="KW-0689">Ribosomal protein</keyword>
<feature type="repeat" description="WD" evidence="11">
    <location>
        <begin position="340"/>
        <end position="381"/>
    </location>
</feature>
<dbReference type="InterPro" id="IPR015943">
    <property type="entry name" value="WD40/YVTN_repeat-like_dom_sf"/>
</dbReference>